<evidence type="ECO:0000313" key="4">
    <source>
        <dbReference type="Proteomes" id="UP000019591"/>
    </source>
</evidence>
<evidence type="ECO:0000313" key="3">
    <source>
        <dbReference type="EMBL" id="AHM58015.1"/>
    </source>
</evidence>
<keyword evidence="3" id="KW-0614">Plasmid</keyword>
<dbReference type="PATRIC" id="fig|1286171.3.peg.2694"/>
<protein>
    <submittedName>
        <fullName evidence="3">Uncharacterized protein</fullName>
    </submittedName>
</protein>
<accession>W8TAW5</accession>
<geneLocation type="plasmid" evidence="3 4">
    <name>EAL2_808p</name>
</geneLocation>
<dbReference type="AlphaFoldDB" id="W8TAW5"/>
<sequence>MKKRITRMLSMVTALMMMLGSFSFAADDFGAGAVADKDTFTLEEMLTYAIQDEYLAKAEYNAIMKEFGVQNPFVNIEKAENVHISLLEPLFKEYSIELPKDEAYKYVVVPDTLKEAFQTGIDAEIANIGIYEKFLEQKDLPDDVRSVFERLKAASENHLAAFERGLERADNNGNSNRAIKSNSGFGKGNSNRFRTNNARQSGQCQL</sequence>
<reference evidence="3 4" key="1">
    <citation type="journal article" date="2014" name="Genome Announc.">
        <title>Complete Genome Sequence of Amino Acid-Utilizing Eubacterium acidaminophilum al-2 (DSM 3953).</title>
        <authorList>
            <person name="Poehlein A."/>
            <person name="Andreesen J.R."/>
            <person name="Daniel R."/>
        </authorList>
    </citation>
    <scope>NUCLEOTIDE SEQUENCE [LARGE SCALE GENOMIC DNA]</scope>
    <source>
        <strain evidence="3 4">DSM 3953</strain>
        <plasmid evidence="4">Plasmid EAL2_808p</plasmid>
    </source>
</reference>
<feature type="compositionally biased region" description="Polar residues" evidence="1">
    <location>
        <begin position="171"/>
        <end position="206"/>
    </location>
</feature>
<name>W8TAW5_PEPAC</name>
<dbReference type="InterPro" id="IPR012347">
    <property type="entry name" value="Ferritin-like"/>
</dbReference>
<feature type="signal peptide" evidence="2">
    <location>
        <begin position="1"/>
        <end position="25"/>
    </location>
</feature>
<keyword evidence="4" id="KW-1185">Reference proteome</keyword>
<dbReference type="InterPro" id="IPR019243">
    <property type="entry name" value="DUF2202"/>
</dbReference>
<dbReference type="eggNOG" id="COG1633">
    <property type="taxonomic scope" value="Bacteria"/>
</dbReference>
<dbReference type="EMBL" id="CP007453">
    <property type="protein sequence ID" value="AHM58015.1"/>
    <property type="molecule type" value="Genomic_DNA"/>
</dbReference>
<gene>
    <name evidence="3" type="ORF">EAL2_808p05120</name>
</gene>
<proteinExistence type="predicted"/>
<keyword evidence="2" id="KW-0732">Signal</keyword>
<evidence type="ECO:0000256" key="2">
    <source>
        <dbReference type="SAM" id="SignalP"/>
    </source>
</evidence>
<evidence type="ECO:0000256" key="1">
    <source>
        <dbReference type="SAM" id="MobiDB-lite"/>
    </source>
</evidence>
<organism evidence="3 4">
    <name type="scientific">Peptoclostridium acidaminophilum DSM 3953</name>
    <dbReference type="NCBI Taxonomy" id="1286171"/>
    <lineage>
        <taxon>Bacteria</taxon>
        <taxon>Bacillati</taxon>
        <taxon>Bacillota</taxon>
        <taxon>Clostridia</taxon>
        <taxon>Peptostreptococcales</taxon>
        <taxon>Peptoclostridiaceae</taxon>
        <taxon>Peptoclostridium</taxon>
    </lineage>
</organism>
<dbReference type="CDD" id="cd01048">
    <property type="entry name" value="Ferritin_like_AB2"/>
    <property type="match status" value="1"/>
</dbReference>
<feature type="chain" id="PRO_5004913192" evidence="2">
    <location>
        <begin position="26"/>
        <end position="206"/>
    </location>
</feature>
<dbReference type="Proteomes" id="UP000019591">
    <property type="component" value="Plasmid EAL2_808p"/>
</dbReference>
<dbReference type="HOGENOM" id="CLU_118456_1_0_9"/>
<dbReference type="InterPro" id="IPR009078">
    <property type="entry name" value="Ferritin-like_SF"/>
</dbReference>
<feature type="region of interest" description="Disordered" evidence="1">
    <location>
        <begin position="166"/>
        <end position="206"/>
    </location>
</feature>
<dbReference type="RefSeq" id="WP_025436865.1">
    <property type="nucleotide sequence ID" value="NZ_CP007453.1"/>
</dbReference>
<dbReference type="Gene3D" id="1.20.1260.10">
    <property type="match status" value="1"/>
</dbReference>
<dbReference type="SUPFAM" id="SSF47240">
    <property type="entry name" value="Ferritin-like"/>
    <property type="match status" value="1"/>
</dbReference>
<dbReference type="KEGG" id="eac:EAL2_808p05120"/>